<evidence type="ECO:0000256" key="1">
    <source>
        <dbReference type="SAM" id="MobiDB-lite"/>
    </source>
</evidence>
<feature type="region of interest" description="Disordered" evidence="1">
    <location>
        <begin position="66"/>
        <end position="98"/>
    </location>
</feature>
<sequence length="114" mass="13022">MRCKVQLKPSRGTPSGHDDCERRDLQRAANRRSCSIVPALAFRIAFINIKRRRALCRSSARAAVCSNNISEREESRRPSLTRESSRSSSFSRIFRNSPRITHIRSTPLNIFPPP</sequence>
<evidence type="ECO:0000313" key="3">
    <source>
        <dbReference type="Proteomes" id="UP001430953"/>
    </source>
</evidence>
<feature type="region of interest" description="Disordered" evidence="1">
    <location>
        <begin position="1"/>
        <end position="21"/>
    </location>
</feature>
<accession>A0AAW2FY55</accession>
<dbReference type="AlphaFoldDB" id="A0AAW2FY55"/>
<reference evidence="2 3" key="1">
    <citation type="submission" date="2023-03" db="EMBL/GenBank/DDBJ databases">
        <title>High recombination rates correlate with genetic variation in Cardiocondyla obscurior ants.</title>
        <authorList>
            <person name="Errbii M."/>
        </authorList>
    </citation>
    <scope>NUCLEOTIDE SEQUENCE [LARGE SCALE GENOMIC DNA]</scope>
    <source>
        <strain evidence="2">Alpha-2009</strain>
        <tissue evidence="2">Whole body</tissue>
    </source>
</reference>
<protein>
    <submittedName>
        <fullName evidence="2">Uncharacterized protein</fullName>
    </submittedName>
</protein>
<name>A0AAW2FY55_9HYME</name>
<evidence type="ECO:0000313" key="2">
    <source>
        <dbReference type="EMBL" id="KAL0120909.1"/>
    </source>
</evidence>
<keyword evidence="3" id="KW-1185">Reference proteome</keyword>
<organism evidence="2 3">
    <name type="scientific">Cardiocondyla obscurior</name>
    <dbReference type="NCBI Taxonomy" id="286306"/>
    <lineage>
        <taxon>Eukaryota</taxon>
        <taxon>Metazoa</taxon>
        <taxon>Ecdysozoa</taxon>
        <taxon>Arthropoda</taxon>
        <taxon>Hexapoda</taxon>
        <taxon>Insecta</taxon>
        <taxon>Pterygota</taxon>
        <taxon>Neoptera</taxon>
        <taxon>Endopterygota</taxon>
        <taxon>Hymenoptera</taxon>
        <taxon>Apocrita</taxon>
        <taxon>Aculeata</taxon>
        <taxon>Formicoidea</taxon>
        <taxon>Formicidae</taxon>
        <taxon>Myrmicinae</taxon>
        <taxon>Cardiocondyla</taxon>
    </lineage>
</organism>
<dbReference type="EMBL" id="JADYXP020000007">
    <property type="protein sequence ID" value="KAL0120909.1"/>
    <property type="molecule type" value="Genomic_DNA"/>
</dbReference>
<proteinExistence type="predicted"/>
<feature type="compositionally biased region" description="Low complexity" evidence="1">
    <location>
        <begin position="86"/>
        <end position="98"/>
    </location>
</feature>
<dbReference type="Proteomes" id="UP001430953">
    <property type="component" value="Unassembled WGS sequence"/>
</dbReference>
<gene>
    <name evidence="2" type="ORF">PUN28_008539</name>
</gene>
<comment type="caution">
    <text evidence="2">The sequence shown here is derived from an EMBL/GenBank/DDBJ whole genome shotgun (WGS) entry which is preliminary data.</text>
</comment>